<dbReference type="InterPro" id="IPR036291">
    <property type="entry name" value="NAD(P)-bd_dom_sf"/>
</dbReference>
<sequence>MSAAEATRRLGVGIIGTGVISQTYLENLTSFPDIDVVAVGDLVPERARAKAEEFSVRAWGTAADVLANPEVDLVVNLTIPAVHVAVSRAALEAGKHVWTEKPIGLDRDATRDLLALADERGLRIGAAPDTLLGPGFQTAKRAIADGAIGTPLFVQTTFQTQGPDAWHPEPAFLFANGAGPLLDMGPYYFSALVSLLGPIDAVAARGSRPQLERTIRTGPRAGETFPVEVPSTVQVLTSFAGGQHGTHLLSFDSALERAGVAEIHGSEGSMVLPDPNMFSGRIAVVKPLGSISDADRGEQRWIEIPEQGALTGRGIGVLDMARAIAADRPHIATGELGAHVLDVMLSAQDAAASGETVRISSTVAPVPLLPEGFDPFARTL</sequence>
<reference evidence="5 6" key="1">
    <citation type="submission" date="2021-03" db="EMBL/GenBank/DDBJ databases">
        <title>Microbacterium pauli sp. nov., isolated from microfiltered milk.</title>
        <authorList>
            <person name="Bellassi P."/>
            <person name="Fontana A."/>
            <person name="Callegari M.L."/>
            <person name="Lorenzo M."/>
            <person name="Cappa F."/>
        </authorList>
    </citation>
    <scope>NUCLEOTIDE SEQUENCE [LARGE SCALE GENOMIC DNA]</scope>
    <source>
        <strain evidence="5 6">DSM 18909</strain>
    </source>
</reference>
<dbReference type="Proteomes" id="UP000740605">
    <property type="component" value="Unassembled WGS sequence"/>
</dbReference>
<evidence type="ECO:0000259" key="3">
    <source>
        <dbReference type="Pfam" id="PF01408"/>
    </source>
</evidence>
<organism evidence="5 6">
    <name type="scientific">Microbacterium flavum</name>
    <dbReference type="NCBI Taxonomy" id="415216"/>
    <lineage>
        <taxon>Bacteria</taxon>
        <taxon>Bacillati</taxon>
        <taxon>Actinomycetota</taxon>
        <taxon>Actinomycetes</taxon>
        <taxon>Micrococcales</taxon>
        <taxon>Microbacteriaceae</taxon>
        <taxon>Microbacterium</taxon>
    </lineage>
</organism>
<dbReference type="Gene3D" id="3.30.360.10">
    <property type="entry name" value="Dihydrodipicolinate Reductase, domain 2"/>
    <property type="match status" value="1"/>
</dbReference>
<feature type="domain" description="Gfo/Idh/MocA-like oxidoreductase N-terminal" evidence="3">
    <location>
        <begin position="11"/>
        <end position="124"/>
    </location>
</feature>
<feature type="domain" description="GFO/IDH/MocA-like oxidoreductase" evidence="4">
    <location>
        <begin position="136"/>
        <end position="270"/>
    </location>
</feature>
<dbReference type="PANTHER" id="PTHR43818:SF11">
    <property type="entry name" value="BCDNA.GH03377"/>
    <property type="match status" value="1"/>
</dbReference>
<evidence type="ECO:0000313" key="6">
    <source>
        <dbReference type="Proteomes" id="UP000740605"/>
    </source>
</evidence>
<dbReference type="SUPFAM" id="SSF55347">
    <property type="entry name" value="Glyceraldehyde-3-phosphate dehydrogenase-like, C-terminal domain"/>
    <property type="match status" value="1"/>
</dbReference>
<dbReference type="RefSeq" id="WP_215485905.1">
    <property type="nucleotide sequence ID" value="NZ_BAAAPJ010000001.1"/>
</dbReference>
<evidence type="ECO:0000256" key="2">
    <source>
        <dbReference type="ARBA" id="ARBA00023027"/>
    </source>
</evidence>
<evidence type="ECO:0000256" key="1">
    <source>
        <dbReference type="ARBA" id="ARBA00023002"/>
    </source>
</evidence>
<dbReference type="PANTHER" id="PTHR43818">
    <property type="entry name" value="BCDNA.GH03377"/>
    <property type="match status" value="1"/>
</dbReference>
<protein>
    <submittedName>
        <fullName evidence="5">Gfo/Idh/MocA family oxidoreductase</fullName>
    </submittedName>
</protein>
<dbReference type="SUPFAM" id="SSF51735">
    <property type="entry name" value="NAD(P)-binding Rossmann-fold domains"/>
    <property type="match status" value="1"/>
</dbReference>
<keyword evidence="1" id="KW-0560">Oxidoreductase</keyword>
<dbReference type="Pfam" id="PF01408">
    <property type="entry name" value="GFO_IDH_MocA"/>
    <property type="match status" value="1"/>
</dbReference>
<dbReference type="Pfam" id="PF22725">
    <property type="entry name" value="GFO_IDH_MocA_C3"/>
    <property type="match status" value="1"/>
</dbReference>
<evidence type="ECO:0000259" key="4">
    <source>
        <dbReference type="Pfam" id="PF22725"/>
    </source>
</evidence>
<evidence type="ECO:0000313" key="5">
    <source>
        <dbReference type="EMBL" id="MBT8796652.1"/>
    </source>
</evidence>
<keyword evidence="6" id="KW-1185">Reference proteome</keyword>
<gene>
    <name evidence="5" type="ORF">J0P97_00990</name>
</gene>
<accession>A0ABS5XQ54</accession>
<dbReference type="InterPro" id="IPR055170">
    <property type="entry name" value="GFO_IDH_MocA-like_dom"/>
</dbReference>
<keyword evidence="2" id="KW-0520">NAD</keyword>
<dbReference type="InterPro" id="IPR000683">
    <property type="entry name" value="Gfo/Idh/MocA-like_OxRdtase_N"/>
</dbReference>
<name>A0ABS5XQ54_9MICO</name>
<proteinExistence type="predicted"/>
<dbReference type="EMBL" id="JAFLHG010000001">
    <property type="protein sequence ID" value="MBT8796652.1"/>
    <property type="molecule type" value="Genomic_DNA"/>
</dbReference>
<comment type="caution">
    <text evidence="5">The sequence shown here is derived from an EMBL/GenBank/DDBJ whole genome shotgun (WGS) entry which is preliminary data.</text>
</comment>
<dbReference type="Gene3D" id="3.40.50.720">
    <property type="entry name" value="NAD(P)-binding Rossmann-like Domain"/>
    <property type="match status" value="1"/>
</dbReference>
<dbReference type="InterPro" id="IPR050463">
    <property type="entry name" value="Gfo/Idh/MocA_oxidrdct_glycsds"/>
</dbReference>